<dbReference type="Gene3D" id="1.10.600.10">
    <property type="entry name" value="Farnesyl Diphosphate Synthase"/>
    <property type="match status" value="1"/>
</dbReference>
<evidence type="ECO:0000256" key="5">
    <source>
        <dbReference type="ARBA" id="ARBA00022842"/>
    </source>
</evidence>
<dbReference type="PROSITE" id="PS00723">
    <property type="entry name" value="POLYPRENYL_SYNTHASE_1"/>
    <property type="match status" value="1"/>
</dbReference>
<comment type="similarity">
    <text evidence="2 6">Belongs to the FPP/GGPP synthase family.</text>
</comment>
<dbReference type="CDD" id="cd00685">
    <property type="entry name" value="Trans_IPPS_HT"/>
    <property type="match status" value="1"/>
</dbReference>
<dbReference type="AlphaFoldDB" id="A0A5K7Z342"/>
<evidence type="ECO:0000256" key="6">
    <source>
        <dbReference type="RuleBase" id="RU004466"/>
    </source>
</evidence>
<dbReference type="KEGG" id="dwd:DSCW_35730"/>
<comment type="cofactor">
    <cofactor evidence="1">
        <name>Mg(2+)</name>
        <dbReference type="ChEBI" id="CHEBI:18420"/>
    </cofactor>
</comment>
<dbReference type="EMBL" id="AP021875">
    <property type="protein sequence ID" value="BBO76156.1"/>
    <property type="molecule type" value="Genomic_DNA"/>
</dbReference>
<proteinExistence type="inferred from homology"/>
<evidence type="ECO:0000313" key="7">
    <source>
        <dbReference type="EMBL" id="BBO76156.1"/>
    </source>
</evidence>
<dbReference type="InterPro" id="IPR008949">
    <property type="entry name" value="Isoprenoid_synthase_dom_sf"/>
</dbReference>
<dbReference type="InterPro" id="IPR000092">
    <property type="entry name" value="Polyprenyl_synt"/>
</dbReference>
<evidence type="ECO:0000256" key="1">
    <source>
        <dbReference type="ARBA" id="ARBA00001946"/>
    </source>
</evidence>
<reference evidence="7 8" key="1">
    <citation type="submission" date="2019-11" db="EMBL/GenBank/DDBJ databases">
        <title>Comparative genomics of hydrocarbon-degrading Desulfosarcina strains.</title>
        <authorList>
            <person name="Watanabe M."/>
            <person name="Kojima H."/>
            <person name="Fukui M."/>
        </authorList>
    </citation>
    <scope>NUCLEOTIDE SEQUENCE [LARGE SCALE GENOMIC DNA]</scope>
    <source>
        <strain evidence="7 8">PP31</strain>
    </source>
</reference>
<dbReference type="Pfam" id="PF00348">
    <property type="entry name" value="polyprenyl_synt"/>
    <property type="match status" value="1"/>
</dbReference>
<dbReference type="SFLD" id="SFLDS00005">
    <property type="entry name" value="Isoprenoid_Synthase_Type_I"/>
    <property type="match status" value="1"/>
</dbReference>
<evidence type="ECO:0000256" key="4">
    <source>
        <dbReference type="ARBA" id="ARBA00022723"/>
    </source>
</evidence>
<dbReference type="OrthoDB" id="9805316at2"/>
<keyword evidence="4" id="KW-0479">Metal-binding</keyword>
<dbReference type="Proteomes" id="UP000427769">
    <property type="component" value="Chromosome"/>
</dbReference>
<accession>A0A5K7Z342</accession>
<protein>
    <submittedName>
        <fullName evidence="7">Octaprenyl diphosphate synthase</fullName>
    </submittedName>
</protein>
<organism evidence="7 8">
    <name type="scientific">Desulfosarcina widdelii</name>
    <dbReference type="NCBI Taxonomy" id="947919"/>
    <lineage>
        <taxon>Bacteria</taxon>
        <taxon>Pseudomonadati</taxon>
        <taxon>Thermodesulfobacteriota</taxon>
        <taxon>Desulfobacteria</taxon>
        <taxon>Desulfobacterales</taxon>
        <taxon>Desulfosarcinaceae</taxon>
        <taxon>Desulfosarcina</taxon>
    </lineage>
</organism>
<dbReference type="GO" id="GO:0004659">
    <property type="term" value="F:prenyltransferase activity"/>
    <property type="evidence" value="ECO:0007669"/>
    <property type="project" value="InterPro"/>
</dbReference>
<evidence type="ECO:0000256" key="3">
    <source>
        <dbReference type="ARBA" id="ARBA00022679"/>
    </source>
</evidence>
<keyword evidence="8" id="KW-1185">Reference proteome</keyword>
<gene>
    <name evidence="7" type="primary">ispB</name>
    <name evidence="7" type="ORF">DSCW_35730</name>
</gene>
<dbReference type="GO" id="GO:0008299">
    <property type="term" value="P:isoprenoid biosynthetic process"/>
    <property type="evidence" value="ECO:0007669"/>
    <property type="project" value="InterPro"/>
</dbReference>
<dbReference type="SUPFAM" id="SSF48576">
    <property type="entry name" value="Terpenoid synthases"/>
    <property type="match status" value="1"/>
</dbReference>
<dbReference type="RefSeq" id="WP_155305010.1">
    <property type="nucleotide sequence ID" value="NZ_AP021875.1"/>
</dbReference>
<evidence type="ECO:0000313" key="8">
    <source>
        <dbReference type="Proteomes" id="UP000427769"/>
    </source>
</evidence>
<dbReference type="PANTHER" id="PTHR12001:SF69">
    <property type="entry name" value="ALL TRANS-POLYPRENYL-DIPHOSPHATE SYNTHASE PDSS1"/>
    <property type="match status" value="1"/>
</dbReference>
<keyword evidence="3 6" id="KW-0808">Transferase</keyword>
<evidence type="ECO:0000256" key="2">
    <source>
        <dbReference type="ARBA" id="ARBA00006706"/>
    </source>
</evidence>
<dbReference type="PANTHER" id="PTHR12001">
    <property type="entry name" value="GERANYLGERANYL PYROPHOSPHATE SYNTHASE"/>
    <property type="match status" value="1"/>
</dbReference>
<sequence length="327" mass="35841">MTVGLKQKILAAVQDDLQRIERELAGNLNPHFDLVSRVAGHILFAGGKRLRPLLMVLCARLCGYSGDRDARFATIFEYLHAATLLHDDLVDGSEMRRGKTVANQVWDNPTAVLTGDFLLARGLSIAADTGLCEVIETIAGITENMSQGEIRQLEKKGDITLTEEEYLEVIRCKTAVLFQGACRTGALVAGAEPIRVTALNDYGHHLGLAFQMADDLLDYTQDLATMGKHAGADLREGKLTLPLIHALSRSSDADRERMLAVLKNPDFGADEFEGLVDCLEKYGGIAYTREQAAAHIQAAKAVLRPFDNHPTRKLLMDIADYALVRKA</sequence>
<keyword evidence="5" id="KW-0460">Magnesium</keyword>
<dbReference type="GO" id="GO:0046872">
    <property type="term" value="F:metal ion binding"/>
    <property type="evidence" value="ECO:0007669"/>
    <property type="project" value="UniProtKB-KW"/>
</dbReference>
<dbReference type="PROSITE" id="PS00444">
    <property type="entry name" value="POLYPRENYL_SYNTHASE_2"/>
    <property type="match status" value="1"/>
</dbReference>
<dbReference type="InterPro" id="IPR033749">
    <property type="entry name" value="Polyprenyl_synt_CS"/>
</dbReference>
<name>A0A5K7Z342_9BACT</name>